<feature type="transmembrane region" description="Helical" evidence="6">
    <location>
        <begin position="21"/>
        <end position="40"/>
    </location>
</feature>
<evidence type="ECO:0000256" key="2">
    <source>
        <dbReference type="ARBA" id="ARBA00022475"/>
    </source>
</evidence>
<evidence type="ECO:0000313" key="9">
    <source>
        <dbReference type="Proteomes" id="UP000199406"/>
    </source>
</evidence>
<dbReference type="EMBL" id="FNBT01000005">
    <property type="protein sequence ID" value="SDF64195.1"/>
    <property type="molecule type" value="Genomic_DNA"/>
</dbReference>
<organism evidence="8 9">
    <name type="scientific">Blastococcus aurantiacus</name>
    <dbReference type="NCBI Taxonomy" id="1550231"/>
    <lineage>
        <taxon>Bacteria</taxon>
        <taxon>Bacillati</taxon>
        <taxon>Actinomycetota</taxon>
        <taxon>Actinomycetes</taxon>
        <taxon>Geodermatophilales</taxon>
        <taxon>Geodermatophilaceae</taxon>
        <taxon>Blastococcus</taxon>
    </lineage>
</organism>
<dbReference type="Gene3D" id="1.20.1640.10">
    <property type="entry name" value="Multidrug efflux transporter AcrB transmembrane domain"/>
    <property type="match status" value="2"/>
</dbReference>
<proteinExistence type="predicted"/>
<feature type="transmembrane region" description="Helical" evidence="6">
    <location>
        <begin position="556"/>
        <end position="577"/>
    </location>
</feature>
<dbReference type="OrthoDB" id="7051771at2"/>
<feature type="transmembrane region" description="Helical" evidence="6">
    <location>
        <begin position="639"/>
        <end position="665"/>
    </location>
</feature>
<accession>A0A1G7MQY7</accession>
<feature type="domain" description="Membrane transport protein MMPL" evidence="7">
    <location>
        <begin position="401"/>
        <end position="707"/>
    </location>
</feature>
<dbReference type="STRING" id="1550231.SAMN05660662_2877"/>
<name>A0A1G7MQY7_9ACTN</name>
<evidence type="ECO:0000313" key="8">
    <source>
        <dbReference type="EMBL" id="SDF64195.1"/>
    </source>
</evidence>
<dbReference type="GO" id="GO:0005886">
    <property type="term" value="C:plasma membrane"/>
    <property type="evidence" value="ECO:0007669"/>
    <property type="project" value="UniProtKB-SubCell"/>
</dbReference>
<dbReference type="Pfam" id="PF03176">
    <property type="entry name" value="MMPL"/>
    <property type="match status" value="2"/>
</dbReference>
<feature type="transmembrane region" description="Helical" evidence="6">
    <location>
        <begin position="313"/>
        <end position="337"/>
    </location>
</feature>
<feature type="transmembrane region" description="Helical" evidence="6">
    <location>
        <begin position="671"/>
        <end position="691"/>
    </location>
</feature>
<feature type="transmembrane region" description="Helical" evidence="6">
    <location>
        <begin position="597"/>
        <end position="618"/>
    </location>
</feature>
<reference evidence="9" key="1">
    <citation type="submission" date="2016-10" db="EMBL/GenBank/DDBJ databases">
        <authorList>
            <person name="Varghese N."/>
            <person name="Submissions S."/>
        </authorList>
    </citation>
    <scope>NUCLEOTIDE SEQUENCE [LARGE SCALE GENOMIC DNA]</scope>
    <source>
        <strain evidence="9">DSM 44268</strain>
    </source>
</reference>
<dbReference type="AlphaFoldDB" id="A0A1G7MQY7"/>
<keyword evidence="3 6" id="KW-0812">Transmembrane</keyword>
<feature type="transmembrane region" description="Helical" evidence="6">
    <location>
        <begin position="285"/>
        <end position="307"/>
    </location>
</feature>
<evidence type="ECO:0000256" key="3">
    <source>
        <dbReference type="ARBA" id="ARBA00022692"/>
    </source>
</evidence>
<protein>
    <submittedName>
        <fullName evidence="8">Putative drug exporter of the RND superfamily</fullName>
    </submittedName>
</protein>
<evidence type="ECO:0000256" key="5">
    <source>
        <dbReference type="ARBA" id="ARBA00023136"/>
    </source>
</evidence>
<comment type="subcellular location">
    <subcellularLocation>
        <location evidence="1">Cell membrane</location>
        <topology evidence="1">Multi-pass membrane protein</topology>
    </subcellularLocation>
</comment>
<keyword evidence="4 6" id="KW-1133">Transmembrane helix</keyword>
<gene>
    <name evidence="8" type="ORF">SAMN05660662_2877</name>
</gene>
<dbReference type="Proteomes" id="UP000199406">
    <property type="component" value="Unassembled WGS sequence"/>
</dbReference>
<evidence type="ECO:0000256" key="4">
    <source>
        <dbReference type="ARBA" id="ARBA00022989"/>
    </source>
</evidence>
<feature type="transmembrane region" description="Helical" evidence="6">
    <location>
        <begin position="210"/>
        <end position="231"/>
    </location>
</feature>
<dbReference type="InterPro" id="IPR050545">
    <property type="entry name" value="Mycobact_MmpL"/>
</dbReference>
<feature type="transmembrane region" description="Helical" evidence="6">
    <location>
        <begin position="532"/>
        <end position="549"/>
    </location>
</feature>
<dbReference type="PANTHER" id="PTHR33406:SF13">
    <property type="entry name" value="MEMBRANE PROTEIN YDFJ"/>
    <property type="match status" value="1"/>
</dbReference>
<evidence type="ECO:0000259" key="7">
    <source>
        <dbReference type="Pfam" id="PF03176"/>
    </source>
</evidence>
<keyword evidence="9" id="KW-1185">Reference proteome</keyword>
<dbReference type="PANTHER" id="PTHR33406">
    <property type="entry name" value="MEMBRANE PROTEIN MJ1562-RELATED"/>
    <property type="match status" value="1"/>
</dbReference>
<dbReference type="InterPro" id="IPR004869">
    <property type="entry name" value="MMPL_dom"/>
</dbReference>
<keyword evidence="2" id="KW-1003">Cell membrane</keyword>
<keyword evidence="5 6" id="KW-0472">Membrane</keyword>
<feature type="transmembrane region" description="Helical" evidence="6">
    <location>
        <begin position="237"/>
        <end position="257"/>
    </location>
</feature>
<feature type="transmembrane region" description="Helical" evidence="6">
    <location>
        <begin position="358"/>
        <end position="386"/>
    </location>
</feature>
<feature type="transmembrane region" description="Helical" evidence="6">
    <location>
        <begin position="186"/>
        <end position="205"/>
    </location>
</feature>
<dbReference type="SUPFAM" id="SSF82866">
    <property type="entry name" value="Multidrug efflux transporter AcrB transmembrane domain"/>
    <property type="match status" value="2"/>
</dbReference>
<evidence type="ECO:0000256" key="6">
    <source>
        <dbReference type="SAM" id="Phobius"/>
    </source>
</evidence>
<sequence>MDMSGNIAGRIGRWSARHRKTAVFGWLAFVVLAVVVGSLLPRGDLSGADTEVGAPAQAEEILERTGWEEPASEMVLVQRDEGTPQAAADAALTDLVATLEDAPEVENVASPLAGAPLVSADGRSALVTFDIRGSPDTAEDRIEPIMDAVAAVAAQHGDVRVEQFGGTSADLALGETLEDDFQRAELLSIPITLAVLLLTFGALVAALLPLVFAISAFIGALGLLGFTSQIWGVDDSAQIVMLLIGLAVGVDYSLFYLKREREERARGAGPVDALDIAAATSGRSVLISGITVVVAMSGMFLTGFAVFSGIGSATILVVATSVLGSLTVLPALMSWLGDKVEKGRIPIVGRRTAGPGRFWPAVLGVVLRRPLVAAVVAGAALLGLALPALSMDLRNESVTDLPQDLPVIQTYERISEAFPGGPSPAEVVIEADDVTAPQVTAAIADLREQALATGRMFEPIEVVTDDAGTVAVVSVPLAGDGEDQVSRDALAALEDDVIPATVGTLDDTTVVVAGGTASGVAFEELMRERTPLVFAFVLVLAFALLLVSFRSVVIAATAVVLNLLSVAAAYGVLVLVFQEGWGADLIGLSSTGGIVNWIPLFLFVILFGLSMDYHVFILSRIREARDRGHSTRDAVSSGITSSAGVVTSAAVIMVFVFLTFVTLSLTSLKQMGVGLALAVLLDATVVRAVLLPSVMQLLGERNWYLPRWLEWLPTLRHDTVPTPVPAPAVRIPAQAGARRDDEVVQLVATD</sequence>
<evidence type="ECO:0000256" key="1">
    <source>
        <dbReference type="ARBA" id="ARBA00004651"/>
    </source>
</evidence>
<feature type="domain" description="Membrane transport protein MMPL" evidence="7">
    <location>
        <begin position="69"/>
        <end position="371"/>
    </location>
</feature>